<protein>
    <submittedName>
        <fullName evidence="1">Uncharacterized protein</fullName>
    </submittedName>
</protein>
<proteinExistence type="predicted"/>
<comment type="caution">
    <text evidence="1">The sequence shown here is derived from an EMBL/GenBank/DDBJ whole genome shotgun (WGS) entry which is preliminary data.</text>
</comment>
<evidence type="ECO:0000313" key="1">
    <source>
        <dbReference type="EMBL" id="CAB1418993.1"/>
    </source>
</evidence>
<evidence type="ECO:0000313" key="2">
    <source>
        <dbReference type="Proteomes" id="UP001153269"/>
    </source>
</evidence>
<accession>A0A9N7TWK4</accession>
<dbReference type="AlphaFoldDB" id="A0A9N7TWK4"/>
<sequence length="93" mass="10694">MERSCRRHLDVTRSLARSPSSWLCCQGYRTASCCIYRRSCRLLPLLPHVSPSSLPSSAVRHEVNTNSSAKHPRFIWLLRFSGCKKIRTLRHNG</sequence>
<keyword evidence="2" id="KW-1185">Reference proteome</keyword>
<dbReference type="EMBL" id="CADEAL010000357">
    <property type="protein sequence ID" value="CAB1418993.1"/>
    <property type="molecule type" value="Genomic_DNA"/>
</dbReference>
<reference evidence="1" key="1">
    <citation type="submission" date="2020-03" db="EMBL/GenBank/DDBJ databases">
        <authorList>
            <person name="Weist P."/>
        </authorList>
    </citation>
    <scope>NUCLEOTIDE SEQUENCE</scope>
</reference>
<organism evidence="1 2">
    <name type="scientific">Pleuronectes platessa</name>
    <name type="common">European plaice</name>
    <dbReference type="NCBI Taxonomy" id="8262"/>
    <lineage>
        <taxon>Eukaryota</taxon>
        <taxon>Metazoa</taxon>
        <taxon>Chordata</taxon>
        <taxon>Craniata</taxon>
        <taxon>Vertebrata</taxon>
        <taxon>Euteleostomi</taxon>
        <taxon>Actinopterygii</taxon>
        <taxon>Neopterygii</taxon>
        <taxon>Teleostei</taxon>
        <taxon>Neoteleostei</taxon>
        <taxon>Acanthomorphata</taxon>
        <taxon>Carangaria</taxon>
        <taxon>Pleuronectiformes</taxon>
        <taxon>Pleuronectoidei</taxon>
        <taxon>Pleuronectidae</taxon>
        <taxon>Pleuronectes</taxon>
    </lineage>
</organism>
<name>A0A9N7TWK4_PLEPL</name>
<dbReference type="Proteomes" id="UP001153269">
    <property type="component" value="Unassembled WGS sequence"/>
</dbReference>
<gene>
    <name evidence="1" type="ORF">PLEPLA_LOCUS6821</name>
</gene>